<comment type="caution">
    <text evidence="2">The sequence shown here is derived from an EMBL/GenBank/DDBJ whole genome shotgun (WGS) entry which is preliminary data.</text>
</comment>
<accession>A0A1A3HB39</accession>
<sequence>MSEKLNIESAPCTGSVDSALEPAPPKVTDTFNEAVTNAEVWVTRPDHPSGPTDPRTVREPATPSRLRHGMLPSETRALA</sequence>
<dbReference type="Proteomes" id="UP000093898">
    <property type="component" value="Unassembled WGS sequence"/>
</dbReference>
<evidence type="ECO:0000256" key="1">
    <source>
        <dbReference type="SAM" id="MobiDB-lite"/>
    </source>
</evidence>
<evidence type="ECO:0000313" key="3">
    <source>
        <dbReference type="Proteomes" id="UP000093898"/>
    </source>
</evidence>
<name>A0A1A3HB39_MYCMU</name>
<dbReference type="EMBL" id="LZLC01000052">
    <property type="protein sequence ID" value="OBJ44796.1"/>
    <property type="molecule type" value="Genomic_DNA"/>
</dbReference>
<protein>
    <submittedName>
        <fullName evidence="2">Uncharacterized protein</fullName>
    </submittedName>
</protein>
<reference evidence="2 3" key="1">
    <citation type="submission" date="2016-06" db="EMBL/GenBank/DDBJ databases">
        <authorList>
            <person name="Kjaerup R.B."/>
            <person name="Dalgaard T.S."/>
            <person name="Juul-Madsen H.R."/>
        </authorList>
    </citation>
    <scope>NUCLEOTIDE SEQUENCE [LARGE SCALE GENOMIC DNA]</scope>
    <source>
        <strain evidence="2 3">1127319.6</strain>
    </source>
</reference>
<gene>
    <name evidence="2" type="ORF">A5630_15420</name>
</gene>
<evidence type="ECO:0000313" key="2">
    <source>
        <dbReference type="EMBL" id="OBJ44796.1"/>
    </source>
</evidence>
<feature type="region of interest" description="Disordered" evidence="1">
    <location>
        <begin position="1"/>
        <end position="23"/>
    </location>
</feature>
<proteinExistence type="predicted"/>
<organism evidence="2 3">
    <name type="scientific">Mycolicibacterium mucogenicum</name>
    <name type="common">Mycobacterium mucogenicum</name>
    <dbReference type="NCBI Taxonomy" id="56689"/>
    <lineage>
        <taxon>Bacteria</taxon>
        <taxon>Bacillati</taxon>
        <taxon>Actinomycetota</taxon>
        <taxon>Actinomycetes</taxon>
        <taxon>Mycobacteriales</taxon>
        <taxon>Mycobacteriaceae</taxon>
        <taxon>Mycolicibacterium</taxon>
    </lineage>
</organism>
<dbReference type="AlphaFoldDB" id="A0A1A3HB39"/>
<feature type="region of interest" description="Disordered" evidence="1">
    <location>
        <begin position="42"/>
        <end position="79"/>
    </location>
</feature>